<evidence type="ECO:0000313" key="1">
    <source>
        <dbReference type="EMBL" id="SBP57005.1"/>
    </source>
</evidence>
<gene>
    <name evidence="1" type="primary">Nfu_g_1_010089</name>
</gene>
<name>A0A1A8ARZ1_NOTFU</name>
<protein>
    <submittedName>
        <fullName evidence="1">Uncharacterized protein</fullName>
    </submittedName>
</protein>
<reference evidence="1" key="2">
    <citation type="submission" date="2016-06" db="EMBL/GenBank/DDBJ databases">
        <title>The genome of a short-lived fish provides insights into sex chromosome evolution and the genetic control of aging.</title>
        <authorList>
            <person name="Reichwald K."/>
            <person name="Felder M."/>
            <person name="Petzold A."/>
            <person name="Koch P."/>
            <person name="Groth M."/>
            <person name="Platzer M."/>
        </authorList>
    </citation>
    <scope>NUCLEOTIDE SEQUENCE</scope>
    <source>
        <tissue evidence="1">Brain</tissue>
    </source>
</reference>
<dbReference type="EMBL" id="HADY01018520">
    <property type="protein sequence ID" value="SBP57005.1"/>
    <property type="molecule type" value="Transcribed_RNA"/>
</dbReference>
<organism evidence="1">
    <name type="scientific">Nothobranchius furzeri</name>
    <name type="common">Turquoise killifish</name>
    <dbReference type="NCBI Taxonomy" id="105023"/>
    <lineage>
        <taxon>Eukaryota</taxon>
        <taxon>Metazoa</taxon>
        <taxon>Chordata</taxon>
        <taxon>Craniata</taxon>
        <taxon>Vertebrata</taxon>
        <taxon>Euteleostomi</taxon>
        <taxon>Actinopterygii</taxon>
        <taxon>Neopterygii</taxon>
        <taxon>Teleostei</taxon>
        <taxon>Neoteleostei</taxon>
        <taxon>Acanthomorphata</taxon>
        <taxon>Ovalentaria</taxon>
        <taxon>Atherinomorphae</taxon>
        <taxon>Cyprinodontiformes</taxon>
        <taxon>Nothobranchiidae</taxon>
        <taxon>Nothobranchius</taxon>
    </lineage>
</organism>
<accession>A0A1A8ARZ1</accession>
<dbReference type="AlphaFoldDB" id="A0A1A8ARZ1"/>
<sequence>MQKKGIRKPNHSTLVEVASRSAGVNLQQALCDIGRKHDKDCVLEHTLGSSLTLLMLLHINVLYTLFHHISMPRQLPPPLAAMLAPGVALRFLQVLRSSCCSGQFKQGVVFTICQ</sequence>
<proteinExistence type="predicted"/>
<reference evidence="1" key="1">
    <citation type="submission" date="2016-05" db="EMBL/GenBank/DDBJ databases">
        <authorList>
            <person name="Lavstsen T."/>
            <person name="Jespersen J.S."/>
        </authorList>
    </citation>
    <scope>NUCLEOTIDE SEQUENCE</scope>
    <source>
        <tissue evidence="1">Brain</tissue>
    </source>
</reference>